<sequence>MSATEVLTKEFELKELGNLIYFLDMEIRLKASMKIHLHLLKGTEMTAYKPDTPRDSTTDLNTAKETAYVENGQYQRLVGRGILVPH</sequence>
<name>A0AAW2VXB6_9LAMI</name>
<evidence type="ECO:0000313" key="1">
    <source>
        <dbReference type="EMBL" id="KAL0433036.1"/>
    </source>
</evidence>
<dbReference type="AlphaFoldDB" id="A0AAW2VXB6"/>
<proteinExistence type="predicted"/>
<gene>
    <name evidence="1" type="ORF">Slati_2637900</name>
</gene>
<comment type="caution">
    <text evidence="1">The sequence shown here is derived from an EMBL/GenBank/DDBJ whole genome shotgun (WGS) entry which is preliminary data.</text>
</comment>
<reference evidence="1" key="1">
    <citation type="submission" date="2020-06" db="EMBL/GenBank/DDBJ databases">
        <authorList>
            <person name="Li T."/>
            <person name="Hu X."/>
            <person name="Zhang T."/>
            <person name="Song X."/>
            <person name="Zhang H."/>
            <person name="Dai N."/>
            <person name="Sheng W."/>
            <person name="Hou X."/>
            <person name="Wei L."/>
        </authorList>
    </citation>
    <scope>NUCLEOTIDE SEQUENCE</scope>
    <source>
        <strain evidence="1">KEN1</strain>
        <tissue evidence="1">Leaf</tissue>
    </source>
</reference>
<dbReference type="EMBL" id="JACGWN010000009">
    <property type="protein sequence ID" value="KAL0433036.1"/>
    <property type="molecule type" value="Genomic_DNA"/>
</dbReference>
<accession>A0AAW2VXB6</accession>
<reference evidence="1" key="2">
    <citation type="journal article" date="2024" name="Plant">
        <title>Genomic evolution and insights into agronomic trait innovations of Sesamum species.</title>
        <authorList>
            <person name="Miao H."/>
            <person name="Wang L."/>
            <person name="Qu L."/>
            <person name="Liu H."/>
            <person name="Sun Y."/>
            <person name="Le M."/>
            <person name="Wang Q."/>
            <person name="Wei S."/>
            <person name="Zheng Y."/>
            <person name="Lin W."/>
            <person name="Duan Y."/>
            <person name="Cao H."/>
            <person name="Xiong S."/>
            <person name="Wang X."/>
            <person name="Wei L."/>
            <person name="Li C."/>
            <person name="Ma Q."/>
            <person name="Ju M."/>
            <person name="Zhao R."/>
            <person name="Li G."/>
            <person name="Mu C."/>
            <person name="Tian Q."/>
            <person name="Mei H."/>
            <person name="Zhang T."/>
            <person name="Gao T."/>
            <person name="Zhang H."/>
        </authorList>
    </citation>
    <scope>NUCLEOTIDE SEQUENCE</scope>
    <source>
        <strain evidence="1">KEN1</strain>
    </source>
</reference>
<protein>
    <submittedName>
        <fullName evidence="1">Uncharacterized protein</fullName>
    </submittedName>
</protein>
<organism evidence="1">
    <name type="scientific">Sesamum latifolium</name>
    <dbReference type="NCBI Taxonomy" id="2727402"/>
    <lineage>
        <taxon>Eukaryota</taxon>
        <taxon>Viridiplantae</taxon>
        <taxon>Streptophyta</taxon>
        <taxon>Embryophyta</taxon>
        <taxon>Tracheophyta</taxon>
        <taxon>Spermatophyta</taxon>
        <taxon>Magnoliopsida</taxon>
        <taxon>eudicotyledons</taxon>
        <taxon>Gunneridae</taxon>
        <taxon>Pentapetalae</taxon>
        <taxon>asterids</taxon>
        <taxon>lamiids</taxon>
        <taxon>Lamiales</taxon>
        <taxon>Pedaliaceae</taxon>
        <taxon>Sesamum</taxon>
    </lineage>
</organism>